<gene>
    <name evidence="1" type="ORF">TRITD_7Bv1G180690</name>
</gene>
<proteinExistence type="predicted"/>
<protein>
    <submittedName>
        <fullName evidence="1">Uncharacterized protein</fullName>
    </submittedName>
</protein>
<accession>A0A9R1A8U6</accession>
<dbReference type="OMA" id="NAHNKSG"/>
<dbReference type="PANTHER" id="PTHR45125:SF43">
    <property type="entry name" value="NO APICAL MERISTEM-ASSOCIATED C-TERMINAL DOMAIN-CONTAINING PROTEIN"/>
    <property type="match status" value="1"/>
</dbReference>
<organism evidence="1 2">
    <name type="scientific">Triticum turgidum subsp. durum</name>
    <name type="common">Durum wheat</name>
    <name type="synonym">Triticum durum</name>
    <dbReference type="NCBI Taxonomy" id="4567"/>
    <lineage>
        <taxon>Eukaryota</taxon>
        <taxon>Viridiplantae</taxon>
        <taxon>Streptophyta</taxon>
        <taxon>Embryophyta</taxon>
        <taxon>Tracheophyta</taxon>
        <taxon>Spermatophyta</taxon>
        <taxon>Magnoliopsida</taxon>
        <taxon>Liliopsida</taxon>
        <taxon>Poales</taxon>
        <taxon>Poaceae</taxon>
        <taxon>BOP clade</taxon>
        <taxon>Pooideae</taxon>
        <taxon>Triticodae</taxon>
        <taxon>Triticeae</taxon>
        <taxon>Triticinae</taxon>
        <taxon>Triticum</taxon>
    </lineage>
</organism>
<dbReference type="AlphaFoldDB" id="A0A9R1A8U6"/>
<dbReference type="EMBL" id="LT934124">
    <property type="protein sequence ID" value="VAI91289.1"/>
    <property type="molecule type" value="Genomic_DNA"/>
</dbReference>
<evidence type="ECO:0000313" key="2">
    <source>
        <dbReference type="Proteomes" id="UP000324705"/>
    </source>
</evidence>
<keyword evidence="2" id="KW-1185">Reference proteome</keyword>
<reference evidence="1 2" key="1">
    <citation type="submission" date="2017-09" db="EMBL/GenBank/DDBJ databases">
        <authorList>
            <consortium name="International Durum Wheat Genome Sequencing Consortium (IDWGSC)"/>
            <person name="Milanesi L."/>
        </authorList>
    </citation>
    <scope>NUCLEOTIDE SEQUENCE [LARGE SCALE GENOMIC DNA]</scope>
    <source>
        <strain evidence="2">cv. Svevo</strain>
    </source>
</reference>
<evidence type="ECO:0000313" key="1">
    <source>
        <dbReference type="EMBL" id="VAI91289.1"/>
    </source>
</evidence>
<dbReference type="PANTHER" id="PTHR45125">
    <property type="entry name" value="F21J9.4-RELATED"/>
    <property type="match status" value="1"/>
</dbReference>
<dbReference type="Proteomes" id="UP000324705">
    <property type="component" value="Chromosome 7B"/>
</dbReference>
<name>A0A9R1A8U6_TRITD</name>
<sequence>MTELYNAHNKSGIYRSERSLRSRWSTINSDCQKWAAAQKSVDKINPSGTNEDDRVSGISYMFIILVFGDRSANLFCFSCSSTLHKTCSKMRQGQPRRGRSRKAGSLPCLIAMKC</sequence>
<dbReference type="Gramene" id="TRITD7Bv1G180690.1">
    <property type="protein sequence ID" value="TRITD7Bv1G180690.1"/>
    <property type="gene ID" value="TRITD7Bv1G180690"/>
</dbReference>